<dbReference type="PANTHER" id="PTHR43356:SF3">
    <property type="entry name" value="PHOSPHATE ACETYLTRANSFERASE"/>
    <property type="match status" value="1"/>
</dbReference>
<proteinExistence type="inferred from homology"/>
<keyword evidence="11" id="KW-1185">Reference proteome</keyword>
<evidence type="ECO:0000259" key="9">
    <source>
        <dbReference type="Pfam" id="PF01515"/>
    </source>
</evidence>
<evidence type="ECO:0000256" key="1">
    <source>
        <dbReference type="ARBA" id="ARBA00000705"/>
    </source>
</evidence>
<dbReference type="STRING" id="98804.BTSPAZIEG_0125"/>
<evidence type="ECO:0000256" key="5">
    <source>
        <dbReference type="ARBA" id="ARBA00021528"/>
    </source>
</evidence>
<dbReference type="GO" id="GO:0008959">
    <property type="term" value="F:phosphate acetyltransferase activity"/>
    <property type="evidence" value="ECO:0007669"/>
    <property type="project" value="UniProtKB-EC"/>
</dbReference>
<accession>A0A160SXA9</accession>
<dbReference type="PIRSF" id="PIRSF000428">
    <property type="entry name" value="P_Ac_trans"/>
    <property type="match status" value="1"/>
</dbReference>
<dbReference type="InterPro" id="IPR012147">
    <property type="entry name" value="P_Ac_Bu_trans"/>
</dbReference>
<dbReference type="EC" id="2.3.1.8" evidence="4"/>
<name>A0A160SXA9_BUCTT</name>
<dbReference type="Gene3D" id="3.40.50.10750">
    <property type="entry name" value="Isocitrate/Isopropylmalate dehydrogenase-like"/>
    <property type="match status" value="1"/>
</dbReference>
<dbReference type="PATRIC" id="fig|98804.3.peg.117"/>
<comment type="pathway">
    <text evidence="2">Metabolic intermediate biosynthesis; acetyl-CoA biosynthesis; acetyl-CoA from acetate: step 2/2.</text>
</comment>
<evidence type="ECO:0000256" key="2">
    <source>
        <dbReference type="ARBA" id="ARBA00004989"/>
    </source>
</evidence>
<evidence type="ECO:0000256" key="6">
    <source>
        <dbReference type="ARBA" id="ARBA00022679"/>
    </source>
</evidence>
<dbReference type="SUPFAM" id="SSF53659">
    <property type="entry name" value="Isocitrate/Isopropylmalate dehydrogenase-like"/>
    <property type="match status" value="1"/>
</dbReference>
<dbReference type="InterPro" id="IPR002505">
    <property type="entry name" value="PTA_PTB"/>
</dbReference>
<dbReference type="PANTHER" id="PTHR43356">
    <property type="entry name" value="PHOSPHATE ACETYLTRANSFERASE"/>
    <property type="match status" value="1"/>
</dbReference>
<dbReference type="Gene3D" id="3.40.50.10950">
    <property type="match status" value="1"/>
</dbReference>
<dbReference type="NCBIfam" id="TIGR00651">
    <property type="entry name" value="pta"/>
    <property type="match status" value="1"/>
</dbReference>
<organism evidence="10 11">
    <name type="scientific">Buchnera aphidicola subsp. Tuberolachnus salignus</name>
    <dbReference type="NCBI Taxonomy" id="98804"/>
    <lineage>
        <taxon>Bacteria</taxon>
        <taxon>Pseudomonadati</taxon>
        <taxon>Pseudomonadota</taxon>
        <taxon>Gammaproteobacteria</taxon>
        <taxon>Enterobacterales</taxon>
        <taxon>Erwiniaceae</taxon>
        <taxon>Buchnera</taxon>
    </lineage>
</organism>
<evidence type="ECO:0000256" key="8">
    <source>
        <dbReference type="ARBA" id="ARBA00031108"/>
    </source>
</evidence>
<dbReference type="NCBIfam" id="NF004167">
    <property type="entry name" value="PRK05632.1"/>
    <property type="match status" value="1"/>
</dbReference>
<evidence type="ECO:0000256" key="4">
    <source>
        <dbReference type="ARBA" id="ARBA00012707"/>
    </source>
</evidence>
<dbReference type="InterPro" id="IPR042113">
    <property type="entry name" value="P_AcTrfase_dom1"/>
</dbReference>
<keyword evidence="6 10" id="KW-0808">Transferase</keyword>
<reference evidence="11" key="1">
    <citation type="submission" date="2015-10" db="EMBL/GenBank/DDBJ databases">
        <authorList>
            <person name="Manzano-Marin A."/>
            <person name="Manzano-Marin A."/>
        </authorList>
    </citation>
    <scope>NUCLEOTIDE SEQUENCE [LARGE SCALE GENOMIC DNA]</scope>
    <source>
        <strain evidence="11">BTs</strain>
    </source>
</reference>
<dbReference type="OrthoDB" id="9808984at2"/>
<evidence type="ECO:0000313" key="11">
    <source>
        <dbReference type="Proteomes" id="UP000243633"/>
    </source>
</evidence>
<evidence type="ECO:0000256" key="3">
    <source>
        <dbReference type="ARBA" id="ARBA00005656"/>
    </source>
</evidence>
<comment type="catalytic activity">
    <reaction evidence="1">
        <text>acetyl-CoA + phosphate = acetyl phosphate + CoA</text>
        <dbReference type="Rhea" id="RHEA:19521"/>
        <dbReference type="ChEBI" id="CHEBI:22191"/>
        <dbReference type="ChEBI" id="CHEBI:43474"/>
        <dbReference type="ChEBI" id="CHEBI:57287"/>
        <dbReference type="ChEBI" id="CHEBI:57288"/>
        <dbReference type="EC" id="2.3.1.8"/>
    </reaction>
</comment>
<dbReference type="InterPro" id="IPR050500">
    <property type="entry name" value="Phos_Acetyltrans/Butyryltrans"/>
</dbReference>
<feature type="domain" description="Phosphate acetyl/butaryl transferase" evidence="9">
    <location>
        <begin position="9"/>
        <end position="325"/>
    </location>
</feature>
<dbReference type="AlphaFoldDB" id="A0A160SXA9"/>
<dbReference type="EMBL" id="LN890285">
    <property type="protein sequence ID" value="CUR53105.1"/>
    <property type="molecule type" value="Genomic_DNA"/>
</dbReference>
<keyword evidence="7 10" id="KW-0012">Acyltransferase</keyword>
<comment type="similarity">
    <text evidence="3">Belongs to the phosphate acetyltransferase and butyryltransferase family.</text>
</comment>
<evidence type="ECO:0000313" key="10">
    <source>
        <dbReference type="EMBL" id="CUR53105.1"/>
    </source>
</evidence>
<dbReference type="InterPro" id="IPR042112">
    <property type="entry name" value="P_AcTrfase_dom2"/>
</dbReference>
<gene>
    <name evidence="10" type="primary">pta</name>
    <name evidence="10" type="ORF">BTSPAZIEG_0125</name>
</gene>
<sequence length="331" mass="36933">MCENIVKNFKKLLKKKAKEKLRTIIFPESYNKKILQAVSICMTENLINCVLLGNKKRIFLLSKVWKIPLKKNIKIINPKKIYLKYLNRLMFLRSKKGMNIELAKELLLNNSIILSIMILESGKVDGMVAGIEHMTSDVIRPTLQLIQATVKKSFVSSMFFMLLPKKILLYADCALNISPNYVQLSKIALQTADTASQVLIKPRIAMLSYNTGILIKNEMTQKIIQAINLVKKTKKNIIIDGPLQYDAAISTTVSKLKSPNSPLKGKSNILIFPDLNSGNITYKAVQRSSGIISIGPILQGLLKPVNDLSRGASVTDIVYTAILTAIQVSSE</sequence>
<dbReference type="Pfam" id="PF01515">
    <property type="entry name" value="PTA_PTB"/>
    <property type="match status" value="1"/>
</dbReference>
<dbReference type="InterPro" id="IPR004614">
    <property type="entry name" value="P_AcTrfase"/>
</dbReference>
<dbReference type="NCBIfam" id="NF007233">
    <property type="entry name" value="PRK09653.1"/>
    <property type="match status" value="1"/>
</dbReference>
<dbReference type="RefSeq" id="WP_075472455.1">
    <property type="nucleotide sequence ID" value="NZ_LN890285.1"/>
</dbReference>
<evidence type="ECO:0000256" key="7">
    <source>
        <dbReference type="ARBA" id="ARBA00023315"/>
    </source>
</evidence>
<dbReference type="Proteomes" id="UP000243633">
    <property type="component" value="Chromosome 1"/>
</dbReference>
<protein>
    <recommendedName>
        <fullName evidence="5">Phosphate acetyltransferase</fullName>
        <ecNumber evidence="4">2.3.1.8</ecNumber>
    </recommendedName>
    <alternativeName>
        <fullName evidence="8">Phosphotransacetylase</fullName>
    </alternativeName>
</protein>